<proteinExistence type="predicted"/>
<gene>
    <name evidence="2" type="ORF">IWW36_000609</name>
</gene>
<reference evidence="2" key="1">
    <citation type="submission" date="2022-07" db="EMBL/GenBank/DDBJ databases">
        <title>Phylogenomic reconstructions and comparative analyses of Kickxellomycotina fungi.</title>
        <authorList>
            <person name="Reynolds N.K."/>
            <person name="Stajich J.E."/>
            <person name="Barry K."/>
            <person name="Grigoriev I.V."/>
            <person name="Crous P."/>
            <person name="Smith M.E."/>
        </authorList>
    </citation>
    <scope>NUCLEOTIDE SEQUENCE</scope>
    <source>
        <strain evidence="2">NRRL 1566</strain>
    </source>
</reference>
<accession>A0A9W8IAR7</accession>
<sequence>MDSILNSSSSADNSTQAPAASNNQLSNPDDSSLYKGLGNIRSLGLDLQTSEPSLSQATSSGNLASQVYSTQFARNWMNSMLAQSTAPSLSTHINSNSSADESQAHCGIKRTVSTAMSSDSDSDNISKSLFFLSQQLASGQQPQQGLGNTGASPFPSSMAGTKDLNAIIGAQSSSGSYNPALTDMLEIGYDSGGRRVISMPNPLGNLSFEIPINPPVQPQAAMSAPFMQQGILPKIPSEYHTSTATSQSSMAAQHLSADTAASTAAFLGSSGSMESLLGIYTHPNTTTGISQIVNYSAADELQATDSSSPDQPMSQNLLSLHPASAKSKERPGKRQYARKRSAAQTAMPSPAGTTKDAAGLTASSASTPLLGNMTSSMISSLLPHRVDRQLAAAGARPLLFVRPSTKSSQSRRRKRRCVSSTDTASDDPLLSQPLDAESSNQWQRISEQRRRDAMRENFDLLKRMLPQEYMDSDDGRELARPVLLSRFLRWVDDTLIEMENLKAEVARLRLVAGDTGLPSSFSQISALSSNAPLPQQPLLPADSAASSQLL</sequence>
<dbReference type="OrthoDB" id="5778525at2759"/>
<evidence type="ECO:0008006" key="4">
    <source>
        <dbReference type="Google" id="ProtNLM"/>
    </source>
</evidence>
<dbReference type="AlphaFoldDB" id="A0A9W8IAR7"/>
<evidence type="ECO:0000256" key="1">
    <source>
        <dbReference type="SAM" id="MobiDB-lite"/>
    </source>
</evidence>
<dbReference type="Proteomes" id="UP001139887">
    <property type="component" value="Unassembled WGS sequence"/>
</dbReference>
<feature type="compositionally biased region" description="Polar residues" evidence="1">
    <location>
        <begin position="303"/>
        <end position="318"/>
    </location>
</feature>
<feature type="region of interest" description="Disordered" evidence="1">
    <location>
        <begin position="301"/>
        <end position="358"/>
    </location>
</feature>
<organism evidence="2 3">
    <name type="scientific">Coemansia brasiliensis</name>
    <dbReference type="NCBI Taxonomy" id="2650707"/>
    <lineage>
        <taxon>Eukaryota</taxon>
        <taxon>Fungi</taxon>
        <taxon>Fungi incertae sedis</taxon>
        <taxon>Zoopagomycota</taxon>
        <taxon>Kickxellomycotina</taxon>
        <taxon>Kickxellomycetes</taxon>
        <taxon>Kickxellales</taxon>
        <taxon>Kickxellaceae</taxon>
        <taxon>Coemansia</taxon>
    </lineage>
</organism>
<keyword evidence="3" id="KW-1185">Reference proteome</keyword>
<dbReference type="CDD" id="cd00083">
    <property type="entry name" value="bHLH_SF"/>
    <property type="match status" value="1"/>
</dbReference>
<evidence type="ECO:0000313" key="2">
    <source>
        <dbReference type="EMBL" id="KAJ2852030.1"/>
    </source>
</evidence>
<name>A0A9W8IAR7_9FUNG</name>
<protein>
    <recommendedName>
        <fullName evidence="4">BHLH domain-containing protein</fullName>
    </recommendedName>
</protein>
<dbReference type="EMBL" id="JANBUW010000006">
    <property type="protein sequence ID" value="KAJ2852030.1"/>
    <property type="molecule type" value="Genomic_DNA"/>
</dbReference>
<comment type="caution">
    <text evidence="2">The sequence shown here is derived from an EMBL/GenBank/DDBJ whole genome shotgun (WGS) entry which is preliminary data.</text>
</comment>
<feature type="compositionally biased region" description="Polar residues" evidence="1">
    <location>
        <begin position="15"/>
        <end position="30"/>
    </location>
</feature>
<feature type="region of interest" description="Disordered" evidence="1">
    <location>
        <begin position="1"/>
        <end position="33"/>
    </location>
</feature>
<evidence type="ECO:0000313" key="3">
    <source>
        <dbReference type="Proteomes" id="UP001139887"/>
    </source>
</evidence>
<feature type="region of interest" description="Disordered" evidence="1">
    <location>
        <begin position="401"/>
        <end position="449"/>
    </location>
</feature>
<feature type="compositionally biased region" description="Low complexity" evidence="1">
    <location>
        <begin position="1"/>
        <end position="14"/>
    </location>
</feature>